<feature type="compositionally biased region" description="Polar residues" evidence="1">
    <location>
        <begin position="972"/>
        <end position="992"/>
    </location>
</feature>
<keyword evidence="5" id="KW-1185">Reference proteome</keyword>
<evidence type="ECO:0000256" key="3">
    <source>
        <dbReference type="SAM" id="SignalP"/>
    </source>
</evidence>
<evidence type="ECO:0000313" key="4">
    <source>
        <dbReference type="EnsemblMetazoa" id="PPA35738.1"/>
    </source>
</evidence>
<reference evidence="5" key="1">
    <citation type="journal article" date="2008" name="Nat. Genet.">
        <title>The Pristionchus pacificus genome provides a unique perspective on nematode lifestyle and parasitism.</title>
        <authorList>
            <person name="Dieterich C."/>
            <person name="Clifton S.W."/>
            <person name="Schuster L.N."/>
            <person name="Chinwalla A."/>
            <person name="Delehaunty K."/>
            <person name="Dinkelacker I."/>
            <person name="Fulton L."/>
            <person name="Fulton R."/>
            <person name="Godfrey J."/>
            <person name="Minx P."/>
            <person name="Mitreva M."/>
            <person name="Roeseler W."/>
            <person name="Tian H."/>
            <person name="Witte H."/>
            <person name="Yang S.P."/>
            <person name="Wilson R.K."/>
            <person name="Sommer R.J."/>
        </authorList>
    </citation>
    <scope>NUCLEOTIDE SEQUENCE [LARGE SCALE GENOMIC DNA]</scope>
    <source>
        <strain evidence="5">PS312</strain>
    </source>
</reference>
<feature type="region of interest" description="Disordered" evidence="1">
    <location>
        <begin position="937"/>
        <end position="992"/>
    </location>
</feature>
<dbReference type="AlphaFoldDB" id="A0A8R1YQ59"/>
<sequence>MVRLLLLVLLLYLHSIISLDTNSSPDSADLLDGITFNENSVTSTTQSLMDTVSPSSNSNGSHAGIPRANLSDCFHKSEEELMCFIGSGCLHHKPYYENTGVHQEFVVRYWDGLESIFLYKNITAIEECDVGATLYKRDGYIDLHGKPIDVRDTETTKGSRIVGTVNCCVIPAVQLSKMRGHTQMRKIIPLKNNTAQPNVTIETSVKLVNISSCFADPKTNCYLGASCLAENDGMSGNHSQITFLDQNSMVKENVSLQLEVEKCNVAAILKRIGKHRPASYEFEFQTTEGNLQLGFHHDGMNICVENGAVVCTPNCEFEQSIINESGTEKQLPRRIYWNGKINKRRDLDEEESEMGMILIICGCAVVALVIIAVTAGTIIQHRHNAKNKRKREAIQRATAAKAAKESSSSTNLHKIEEAPQPAIIPGETVPLTGGTIVSDDEPTSEKTTSTQFGEVVLAREELIERSNSQFPPSVKVKPQYEVNMGRCFRIPSMCFVGVNCLINGKGRHGRIVRVNNSIRYLTLQRKRIEECDVAAILIPNQDRELFATGKIQFDSSIKRANLKDCFKFNEKKLKCFVGDGCLEDVGSPHTKIVRFSDNDRIDPKYTNSSQRQLIENCDVGATLKALKTEGEYHMEYHTNSTNYKLPIRIDFNSNATQILRARNRKLSCSPHCVFYLESMINTDFIYWSGKLNIYNENRHIDYMTKFDKCIEGRDGNHAKIVKFSKKHREHFKNHPAARQTIEKCSVGAVFRPVEVKGFYEFEYHSTNQSLNLSIAVTDTVLDRVIRIEKGLIVCEPHCQYGDAYDSIAQESREEIRGLFWTGTFQFKAIARKITSLPRAPKLRDYPIPRPNEQRKEGTYEKREHEASTPVAENVDNKKEEDSLSLLGLILIICGCVLIVGIIAAVIIITIIPRRHNAKIKRKREALQKATAKAAKKCESSSSSCDERSKPPPVEETPLDEATPLGEDDPCSEVTTSTKFSVGENESSAMLYG</sequence>
<keyword evidence="3" id="KW-0732">Signal</keyword>
<feature type="region of interest" description="Disordered" evidence="1">
    <location>
        <begin position="841"/>
        <end position="874"/>
    </location>
</feature>
<evidence type="ECO:0000313" key="5">
    <source>
        <dbReference type="Proteomes" id="UP000005239"/>
    </source>
</evidence>
<evidence type="ECO:0000256" key="1">
    <source>
        <dbReference type="SAM" id="MobiDB-lite"/>
    </source>
</evidence>
<keyword evidence="2" id="KW-0472">Membrane</keyword>
<organism evidence="4 5">
    <name type="scientific">Pristionchus pacificus</name>
    <name type="common">Parasitic nematode worm</name>
    <dbReference type="NCBI Taxonomy" id="54126"/>
    <lineage>
        <taxon>Eukaryota</taxon>
        <taxon>Metazoa</taxon>
        <taxon>Ecdysozoa</taxon>
        <taxon>Nematoda</taxon>
        <taxon>Chromadorea</taxon>
        <taxon>Rhabditida</taxon>
        <taxon>Rhabditina</taxon>
        <taxon>Diplogasteromorpha</taxon>
        <taxon>Diplogasteroidea</taxon>
        <taxon>Neodiplogasteridae</taxon>
        <taxon>Pristionchus</taxon>
    </lineage>
</organism>
<reference evidence="4" key="2">
    <citation type="submission" date="2022-06" db="UniProtKB">
        <authorList>
            <consortium name="EnsemblMetazoa"/>
        </authorList>
    </citation>
    <scope>IDENTIFICATION</scope>
    <source>
        <strain evidence="4">PS312</strain>
    </source>
</reference>
<name>A0A8R1YQ59_PRIPA</name>
<keyword evidence="2" id="KW-1133">Transmembrane helix</keyword>
<feature type="region of interest" description="Disordered" evidence="1">
    <location>
        <begin position="400"/>
        <end position="450"/>
    </location>
</feature>
<feature type="compositionally biased region" description="Low complexity" evidence="1">
    <location>
        <begin position="400"/>
        <end position="410"/>
    </location>
</feature>
<accession>A0A8R1YQ59</accession>
<evidence type="ECO:0000256" key="2">
    <source>
        <dbReference type="SAM" id="Phobius"/>
    </source>
</evidence>
<feature type="transmembrane region" description="Helical" evidence="2">
    <location>
        <begin position="885"/>
        <end position="911"/>
    </location>
</feature>
<feature type="signal peptide" evidence="3">
    <location>
        <begin position="1"/>
        <end position="18"/>
    </location>
</feature>
<dbReference type="Proteomes" id="UP000005239">
    <property type="component" value="Unassembled WGS sequence"/>
</dbReference>
<protein>
    <submittedName>
        <fullName evidence="4">Uncharacterized protein</fullName>
    </submittedName>
</protein>
<keyword evidence="2" id="KW-0812">Transmembrane</keyword>
<feature type="transmembrane region" description="Helical" evidence="2">
    <location>
        <begin position="354"/>
        <end position="379"/>
    </location>
</feature>
<feature type="chain" id="PRO_5035886259" evidence="3">
    <location>
        <begin position="19"/>
        <end position="992"/>
    </location>
</feature>
<gene>
    <name evidence="4" type="primary">WBGene00274107</name>
</gene>
<dbReference type="EnsemblMetazoa" id="PPA35738.1">
    <property type="protein sequence ID" value="PPA35738.1"/>
    <property type="gene ID" value="WBGene00274107"/>
</dbReference>
<feature type="compositionally biased region" description="Basic and acidic residues" evidence="1">
    <location>
        <begin position="841"/>
        <end position="866"/>
    </location>
</feature>
<proteinExistence type="predicted"/>